<dbReference type="AlphaFoldDB" id="A0AAW3WI04"/>
<evidence type="ECO:0000313" key="1">
    <source>
        <dbReference type="EMBL" id="MBC2478554.1"/>
    </source>
</evidence>
<evidence type="ECO:0000313" key="2">
    <source>
        <dbReference type="Proteomes" id="UP001194098"/>
    </source>
</evidence>
<name>A0AAW3WI04_CLOBE</name>
<dbReference type="Proteomes" id="UP001194098">
    <property type="component" value="Unassembled WGS sequence"/>
</dbReference>
<gene>
    <name evidence="1" type="ORF">HGI39_28610</name>
</gene>
<proteinExistence type="predicted"/>
<reference evidence="1" key="1">
    <citation type="submission" date="2020-04" db="EMBL/GenBank/DDBJ databases">
        <authorList>
            <person name="Brown S."/>
        </authorList>
    </citation>
    <scope>NUCLEOTIDE SEQUENCE</scope>
    <source>
        <strain evidence="1">DJ015</strain>
    </source>
</reference>
<protein>
    <submittedName>
        <fullName evidence="1">Uncharacterized protein</fullName>
    </submittedName>
</protein>
<sequence>MVIEKFQYKITITIENLVMNSLVDLSKTITKQNIDLSSTEPVQLEKHNLIDYFSREIGRFCARNTISQKDLALYGYEITSNTDGIEVYFNTDDTNVFSPEPAIMAKLSATKVQPVLKCVQLYNNVVKWYWEASEEIKYLKDEHDNIIYQVPSGIGYYIEGDLKTGATYTRYISAVNSALEKLQSLPCSITLLEQAEESTYPVFEVEDRDETICEINKDYPSKLKAFASGVGDDNDCLLCKASDLSLNHKFKLYNKIYGIRASNDIKHHAIKFKYRFKLVGEVPYLGYNAAFTVRVTAQECNNILADSKGEMLYGQ</sequence>
<organism evidence="1 2">
    <name type="scientific">Clostridium beijerinckii</name>
    <name type="common">Clostridium MP</name>
    <dbReference type="NCBI Taxonomy" id="1520"/>
    <lineage>
        <taxon>Bacteria</taxon>
        <taxon>Bacillati</taxon>
        <taxon>Bacillota</taxon>
        <taxon>Clostridia</taxon>
        <taxon>Eubacteriales</taxon>
        <taxon>Clostridiaceae</taxon>
        <taxon>Clostridium</taxon>
    </lineage>
</organism>
<dbReference type="EMBL" id="JABAGV010000548">
    <property type="protein sequence ID" value="MBC2478554.1"/>
    <property type="molecule type" value="Genomic_DNA"/>
</dbReference>
<accession>A0AAW3WI04</accession>
<feature type="non-terminal residue" evidence="1">
    <location>
        <position position="315"/>
    </location>
</feature>
<comment type="caution">
    <text evidence="1">The sequence shown here is derived from an EMBL/GenBank/DDBJ whole genome shotgun (WGS) entry which is preliminary data.</text>
</comment>
<reference evidence="1" key="2">
    <citation type="journal article" date="2022" name="Nat. Biotechnol.">
        <title>Carbon-negative production of acetone and isopropanol by gas fermentation at industrial pilot scale.</title>
        <authorList>
            <person name="Liew F.E."/>
            <person name="Nogle R."/>
            <person name="Abdalla T."/>
            <person name="Rasor B.J."/>
            <person name="Canter C."/>
            <person name="Jensen R.O."/>
            <person name="Wang L."/>
            <person name="Strutz J."/>
            <person name="Chirania P."/>
            <person name="De Tissera S."/>
            <person name="Mueller A.P."/>
            <person name="Ruan Z."/>
            <person name="Gao A."/>
            <person name="Tran L."/>
            <person name="Engle N.L."/>
            <person name="Bromley J.C."/>
            <person name="Daniell J."/>
            <person name="Conrado R."/>
            <person name="Tschaplinski T.J."/>
            <person name="Giannone R.J."/>
            <person name="Hettich R.L."/>
            <person name="Karim A.S."/>
            <person name="Simpson S.D."/>
            <person name="Brown S.D."/>
            <person name="Leang C."/>
            <person name="Jewett M.C."/>
            <person name="Kopke M."/>
        </authorList>
    </citation>
    <scope>NUCLEOTIDE SEQUENCE</scope>
    <source>
        <strain evidence="1">DJ015</strain>
    </source>
</reference>